<dbReference type="Pfam" id="PF09791">
    <property type="entry name" value="Oxidored-like"/>
    <property type="match status" value="1"/>
</dbReference>
<dbReference type="InterPro" id="IPR008333">
    <property type="entry name" value="Cbr1-like_FAD-bd_dom"/>
</dbReference>
<feature type="coiled-coil region" evidence="7">
    <location>
        <begin position="70"/>
        <end position="97"/>
    </location>
</feature>
<evidence type="ECO:0000256" key="8">
    <source>
        <dbReference type="SAM" id="MobiDB-lite"/>
    </source>
</evidence>
<organism evidence="10 11">
    <name type="scientific">Paraglomus occultum</name>
    <dbReference type="NCBI Taxonomy" id="144539"/>
    <lineage>
        <taxon>Eukaryota</taxon>
        <taxon>Fungi</taxon>
        <taxon>Fungi incertae sedis</taxon>
        <taxon>Mucoromycota</taxon>
        <taxon>Glomeromycotina</taxon>
        <taxon>Glomeromycetes</taxon>
        <taxon>Paraglomerales</taxon>
        <taxon>Paraglomeraceae</taxon>
        <taxon>Paraglomus</taxon>
    </lineage>
</organism>
<evidence type="ECO:0000256" key="4">
    <source>
        <dbReference type="ARBA" id="ARBA00022827"/>
    </source>
</evidence>
<evidence type="ECO:0000256" key="6">
    <source>
        <dbReference type="PIRSR" id="PIRSR601834-1"/>
    </source>
</evidence>
<feature type="binding site" evidence="6">
    <location>
        <position position="198"/>
    </location>
    <ligand>
        <name>FAD</name>
        <dbReference type="ChEBI" id="CHEBI:57692"/>
    </ligand>
</feature>
<keyword evidence="3 6" id="KW-0285">Flavoprotein</keyword>
<dbReference type="SUPFAM" id="SSF63380">
    <property type="entry name" value="Riboflavin synthase domain-like"/>
    <property type="match status" value="1"/>
</dbReference>
<dbReference type="InterPro" id="IPR017927">
    <property type="entry name" value="FAD-bd_FR_type"/>
</dbReference>
<dbReference type="PANTHER" id="PTHR19370">
    <property type="entry name" value="NADH-CYTOCHROME B5 REDUCTASE"/>
    <property type="match status" value="1"/>
</dbReference>
<dbReference type="InterPro" id="IPR019180">
    <property type="entry name" value="Oxidoreductase-like_N"/>
</dbReference>
<dbReference type="CDD" id="cd06183">
    <property type="entry name" value="cyt_b5_reduct_like"/>
    <property type="match status" value="1"/>
</dbReference>
<keyword evidence="5" id="KW-0560">Oxidoreductase</keyword>
<evidence type="ECO:0000259" key="9">
    <source>
        <dbReference type="PROSITE" id="PS51384"/>
    </source>
</evidence>
<dbReference type="SUPFAM" id="SSF52343">
    <property type="entry name" value="Ferredoxin reductase-like, C-terminal NADP-linked domain"/>
    <property type="match status" value="1"/>
</dbReference>
<sequence length="369" mass="42512">MNPIIQKYLEEVERLKSSIALKKAAQTKRQDHPIGIYYDDDGKPQLQLSSPPDEPTPTDCCNNGCTPCVFDVYREELQAHNEQVDMLRKEYTKLYKNENSIVDLESLRMPSRNTATDKVTSRKQYIGYKVVKKSEINHDTILIVGKVPLSSSGEQRSLGIEDGEHVLMRMKIGNETITKAFTPITHPSVLGEFHLMVKLYNDHKPSEYFKSLRVNDLIYMRGPIMSGFKHADNSIEQFVMLAAGSGITPMYQIILKQSTIPTTERTAIHLIYVNRTEHDIWLKSELDKQNEEDYLTTDYVLTRTERVNNDGSSYIHGKLNRELLYTLFDRIKRRDKCQILICGPRSFNTDMRSHVENIGYGEGNIFCYE</sequence>
<dbReference type="Pfam" id="PF00175">
    <property type="entry name" value="NAD_binding_1"/>
    <property type="match status" value="1"/>
</dbReference>
<proteinExistence type="inferred from homology"/>
<feature type="binding site" evidence="6">
    <location>
        <position position="248"/>
    </location>
    <ligand>
        <name>FAD</name>
        <dbReference type="ChEBI" id="CHEBI:57692"/>
    </ligand>
</feature>
<feature type="domain" description="FAD-binding FR-type" evidence="9">
    <location>
        <begin position="123"/>
        <end position="230"/>
    </location>
</feature>
<evidence type="ECO:0000256" key="3">
    <source>
        <dbReference type="ARBA" id="ARBA00022630"/>
    </source>
</evidence>
<name>A0A9N9B1T3_9GLOM</name>
<dbReference type="PROSITE" id="PS51384">
    <property type="entry name" value="FAD_FR"/>
    <property type="match status" value="1"/>
</dbReference>
<dbReference type="InterPro" id="IPR001834">
    <property type="entry name" value="CBR-like"/>
</dbReference>
<dbReference type="OrthoDB" id="432685at2759"/>
<protein>
    <submittedName>
        <fullName evidence="10">4727_t:CDS:1</fullName>
    </submittedName>
</protein>
<evidence type="ECO:0000256" key="1">
    <source>
        <dbReference type="ARBA" id="ARBA00001974"/>
    </source>
</evidence>
<evidence type="ECO:0000256" key="7">
    <source>
        <dbReference type="SAM" id="Coils"/>
    </source>
</evidence>
<dbReference type="PANTHER" id="PTHR19370:SF184">
    <property type="entry name" value="NADH-CYTOCHROME B5 REDUCTASE-LIKE"/>
    <property type="match status" value="1"/>
</dbReference>
<feature type="binding site" evidence="6">
    <location>
        <position position="204"/>
    </location>
    <ligand>
        <name>FAD</name>
        <dbReference type="ChEBI" id="CHEBI:57692"/>
    </ligand>
</feature>
<gene>
    <name evidence="10" type="ORF">POCULU_LOCUS4991</name>
</gene>
<keyword evidence="7" id="KW-0175">Coiled coil</keyword>
<dbReference type="Pfam" id="PF00970">
    <property type="entry name" value="FAD_binding_6"/>
    <property type="match status" value="1"/>
</dbReference>
<evidence type="ECO:0000313" key="11">
    <source>
        <dbReference type="Proteomes" id="UP000789572"/>
    </source>
</evidence>
<comment type="cofactor">
    <cofactor evidence="1 6">
        <name>FAD</name>
        <dbReference type="ChEBI" id="CHEBI:57692"/>
    </cofactor>
</comment>
<dbReference type="EMBL" id="CAJVPJ010000705">
    <property type="protein sequence ID" value="CAG8550442.1"/>
    <property type="molecule type" value="Genomic_DNA"/>
</dbReference>
<dbReference type="GO" id="GO:0016491">
    <property type="term" value="F:oxidoreductase activity"/>
    <property type="evidence" value="ECO:0007669"/>
    <property type="project" value="UniProtKB-KW"/>
</dbReference>
<keyword evidence="11" id="KW-1185">Reference proteome</keyword>
<evidence type="ECO:0000256" key="2">
    <source>
        <dbReference type="ARBA" id="ARBA00006105"/>
    </source>
</evidence>
<keyword evidence="4 6" id="KW-0274">FAD</keyword>
<accession>A0A9N9B1T3</accession>
<dbReference type="Gene3D" id="2.40.30.10">
    <property type="entry name" value="Translation factors"/>
    <property type="match status" value="1"/>
</dbReference>
<evidence type="ECO:0000313" key="10">
    <source>
        <dbReference type="EMBL" id="CAG8550442.1"/>
    </source>
</evidence>
<feature type="binding site" evidence="6">
    <location>
        <position position="206"/>
    </location>
    <ligand>
        <name>FAD</name>
        <dbReference type="ChEBI" id="CHEBI:57692"/>
    </ligand>
</feature>
<dbReference type="AlphaFoldDB" id="A0A9N9B1T3"/>
<evidence type="ECO:0000256" key="5">
    <source>
        <dbReference type="ARBA" id="ARBA00023002"/>
    </source>
</evidence>
<dbReference type="Gene3D" id="3.40.50.80">
    <property type="entry name" value="Nucleotide-binding domain of ferredoxin-NADP reductase (FNR) module"/>
    <property type="match status" value="1"/>
</dbReference>
<dbReference type="InterPro" id="IPR001433">
    <property type="entry name" value="OxRdtase_FAD/NAD-bd"/>
</dbReference>
<comment type="caution">
    <text evidence="10">The sequence shown here is derived from an EMBL/GenBank/DDBJ whole genome shotgun (WGS) entry which is preliminary data.</text>
</comment>
<dbReference type="Proteomes" id="UP000789572">
    <property type="component" value="Unassembled WGS sequence"/>
</dbReference>
<dbReference type="InterPro" id="IPR039261">
    <property type="entry name" value="FNR_nucleotide-bd"/>
</dbReference>
<dbReference type="InterPro" id="IPR017938">
    <property type="entry name" value="Riboflavin_synthase-like_b-brl"/>
</dbReference>
<comment type="similarity">
    <text evidence="2">Belongs to the flavoprotein pyridine nucleotide cytochrome reductase family.</text>
</comment>
<feature type="region of interest" description="Disordered" evidence="8">
    <location>
        <begin position="32"/>
        <end position="58"/>
    </location>
</feature>
<reference evidence="10" key="1">
    <citation type="submission" date="2021-06" db="EMBL/GenBank/DDBJ databases">
        <authorList>
            <person name="Kallberg Y."/>
            <person name="Tangrot J."/>
            <person name="Rosling A."/>
        </authorList>
    </citation>
    <scope>NUCLEOTIDE SEQUENCE</scope>
    <source>
        <strain evidence="10">IA702</strain>
    </source>
</reference>
<dbReference type="PRINTS" id="PR00406">
    <property type="entry name" value="CYTB5RDTASE"/>
</dbReference>